<accession>B4IYT3</accession>
<dbReference type="InterPro" id="IPR042241">
    <property type="entry name" value="GCP_C_sf"/>
</dbReference>
<dbReference type="EMBL" id="CH916366">
    <property type="protein sequence ID" value="EDV96620.1"/>
    <property type="molecule type" value="Genomic_DNA"/>
</dbReference>
<comment type="similarity">
    <text evidence="1 5">Belongs to the TUBGCP family.</text>
</comment>
<evidence type="ECO:0000256" key="2">
    <source>
        <dbReference type="ARBA" id="ARBA00022490"/>
    </source>
</evidence>
<name>B4IYT3_DROGR</name>
<dbReference type="GO" id="GO:0043015">
    <property type="term" value="F:gamma-tubulin binding"/>
    <property type="evidence" value="ECO:0007669"/>
    <property type="project" value="InterPro"/>
</dbReference>
<evidence type="ECO:0000259" key="8">
    <source>
        <dbReference type="Pfam" id="PF17681"/>
    </source>
</evidence>
<dbReference type="InterPro" id="IPR041470">
    <property type="entry name" value="GCP_N"/>
</dbReference>
<keyword evidence="4 5" id="KW-0206">Cytoskeleton</keyword>
<feature type="domain" description="Gamma tubulin complex component C-terminal" evidence="7">
    <location>
        <begin position="444"/>
        <end position="738"/>
    </location>
</feature>
<dbReference type="Pfam" id="PF17681">
    <property type="entry name" value="GCP_N_terminal"/>
    <property type="match status" value="1"/>
</dbReference>
<protein>
    <recommendedName>
        <fullName evidence="5">Gamma-tubulin complex component</fullName>
    </recommendedName>
</protein>
<dbReference type="InParanoid" id="B4IYT3"/>
<dbReference type="GO" id="GO:0031122">
    <property type="term" value="P:cytoplasmic microtubule organization"/>
    <property type="evidence" value="ECO:0007669"/>
    <property type="project" value="TreeGrafter"/>
</dbReference>
<dbReference type="GO" id="GO:0051321">
    <property type="term" value="P:meiotic cell cycle"/>
    <property type="evidence" value="ECO:0007669"/>
    <property type="project" value="TreeGrafter"/>
</dbReference>
<reference evidence="9 10" key="1">
    <citation type="journal article" date="2007" name="Nature">
        <title>Evolution of genes and genomes on the Drosophila phylogeny.</title>
        <authorList>
            <consortium name="Drosophila 12 Genomes Consortium"/>
            <person name="Clark A.G."/>
            <person name="Eisen M.B."/>
            <person name="Smith D.R."/>
            <person name="Bergman C.M."/>
            <person name="Oliver B."/>
            <person name="Markow T.A."/>
            <person name="Kaufman T.C."/>
            <person name="Kellis M."/>
            <person name="Gelbart W."/>
            <person name="Iyer V.N."/>
            <person name="Pollard D.A."/>
            <person name="Sackton T.B."/>
            <person name="Larracuente A.M."/>
            <person name="Singh N.D."/>
            <person name="Abad J.P."/>
            <person name="Abt D.N."/>
            <person name="Adryan B."/>
            <person name="Aguade M."/>
            <person name="Akashi H."/>
            <person name="Anderson W.W."/>
            <person name="Aquadro C.F."/>
            <person name="Ardell D.H."/>
            <person name="Arguello R."/>
            <person name="Artieri C.G."/>
            <person name="Barbash D.A."/>
            <person name="Barker D."/>
            <person name="Barsanti P."/>
            <person name="Batterham P."/>
            <person name="Batzoglou S."/>
            <person name="Begun D."/>
            <person name="Bhutkar A."/>
            <person name="Blanco E."/>
            <person name="Bosak S.A."/>
            <person name="Bradley R.K."/>
            <person name="Brand A.D."/>
            <person name="Brent M.R."/>
            <person name="Brooks A.N."/>
            <person name="Brown R.H."/>
            <person name="Butlin R.K."/>
            <person name="Caggese C."/>
            <person name="Calvi B.R."/>
            <person name="Bernardo de Carvalho A."/>
            <person name="Caspi A."/>
            <person name="Castrezana S."/>
            <person name="Celniker S.E."/>
            <person name="Chang J.L."/>
            <person name="Chapple C."/>
            <person name="Chatterji S."/>
            <person name="Chinwalla A."/>
            <person name="Civetta A."/>
            <person name="Clifton S.W."/>
            <person name="Comeron J.M."/>
            <person name="Costello J.C."/>
            <person name="Coyne J.A."/>
            <person name="Daub J."/>
            <person name="David R.G."/>
            <person name="Delcher A.L."/>
            <person name="Delehaunty K."/>
            <person name="Do C.B."/>
            <person name="Ebling H."/>
            <person name="Edwards K."/>
            <person name="Eickbush T."/>
            <person name="Evans J.D."/>
            <person name="Filipski A."/>
            <person name="Findeiss S."/>
            <person name="Freyhult E."/>
            <person name="Fulton L."/>
            <person name="Fulton R."/>
            <person name="Garcia A.C."/>
            <person name="Gardiner A."/>
            <person name="Garfield D.A."/>
            <person name="Garvin B.E."/>
            <person name="Gibson G."/>
            <person name="Gilbert D."/>
            <person name="Gnerre S."/>
            <person name="Godfrey J."/>
            <person name="Good R."/>
            <person name="Gotea V."/>
            <person name="Gravely B."/>
            <person name="Greenberg A.J."/>
            <person name="Griffiths-Jones S."/>
            <person name="Gross S."/>
            <person name="Guigo R."/>
            <person name="Gustafson E.A."/>
            <person name="Haerty W."/>
            <person name="Hahn M.W."/>
            <person name="Halligan D.L."/>
            <person name="Halpern A.L."/>
            <person name="Halter G.M."/>
            <person name="Han M.V."/>
            <person name="Heger A."/>
            <person name="Hillier L."/>
            <person name="Hinrichs A.S."/>
            <person name="Holmes I."/>
            <person name="Hoskins R.A."/>
            <person name="Hubisz M.J."/>
            <person name="Hultmark D."/>
            <person name="Huntley M.A."/>
            <person name="Jaffe D.B."/>
            <person name="Jagadeeshan S."/>
            <person name="Jeck W.R."/>
            <person name="Johnson J."/>
            <person name="Jones C.D."/>
            <person name="Jordan W.C."/>
            <person name="Karpen G.H."/>
            <person name="Kataoka E."/>
            <person name="Keightley P.D."/>
            <person name="Kheradpour P."/>
            <person name="Kirkness E.F."/>
            <person name="Koerich L.B."/>
            <person name="Kristiansen K."/>
            <person name="Kudrna D."/>
            <person name="Kulathinal R.J."/>
            <person name="Kumar S."/>
            <person name="Kwok R."/>
            <person name="Lander E."/>
            <person name="Langley C.H."/>
            <person name="Lapoint R."/>
            <person name="Lazzaro B.P."/>
            <person name="Lee S.J."/>
            <person name="Levesque L."/>
            <person name="Li R."/>
            <person name="Lin C.F."/>
            <person name="Lin M.F."/>
            <person name="Lindblad-Toh K."/>
            <person name="Llopart A."/>
            <person name="Long M."/>
            <person name="Low L."/>
            <person name="Lozovsky E."/>
            <person name="Lu J."/>
            <person name="Luo M."/>
            <person name="Machado C.A."/>
            <person name="Makalowski W."/>
            <person name="Marzo M."/>
            <person name="Matsuda M."/>
            <person name="Matzkin L."/>
            <person name="McAllister B."/>
            <person name="McBride C.S."/>
            <person name="McKernan B."/>
            <person name="McKernan K."/>
            <person name="Mendez-Lago M."/>
            <person name="Minx P."/>
            <person name="Mollenhauer M.U."/>
            <person name="Montooth K."/>
            <person name="Mount S.M."/>
            <person name="Mu X."/>
            <person name="Myers E."/>
            <person name="Negre B."/>
            <person name="Newfeld S."/>
            <person name="Nielsen R."/>
            <person name="Noor M.A."/>
            <person name="O'Grady P."/>
            <person name="Pachter L."/>
            <person name="Papaceit M."/>
            <person name="Parisi M.J."/>
            <person name="Parisi M."/>
            <person name="Parts L."/>
            <person name="Pedersen J.S."/>
            <person name="Pesole G."/>
            <person name="Phillippy A.M."/>
            <person name="Ponting C.P."/>
            <person name="Pop M."/>
            <person name="Porcelli D."/>
            <person name="Powell J.R."/>
            <person name="Prohaska S."/>
            <person name="Pruitt K."/>
            <person name="Puig M."/>
            <person name="Quesneville H."/>
            <person name="Ram K.R."/>
            <person name="Rand D."/>
            <person name="Rasmussen M.D."/>
            <person name="Reed L.K."/>
            <person name="Reenan R."/>
            <person name="Reily A."/>
            <person name="Remington K.A."/>
            <person name="Rieger T.T."/>
            <person name="Ritchie M.G."/>
            <person name="Robin C."/>
            <person name="Rogers Y.H."/>
            <person name="Rohde C."/>
            <person name="Rozas J."/>
            <person name="Rubenfield M.J."/>
            <person name="Ruiz A."/>
            <person name="Russo S."/>
            <person name="Salzberg S.L."/>
            <person name="Sanchez-Gracia A."/>
            <person name="Saranga D.J."/>
            <person name="Sato H."/>
            <person name="Schaeffer S.W."/>
            <person name="Schatz M.C."/>
            <person name="Schlenke T."/>
            <person name="Schwartz R."/>
            <person name="Segarra C."/>
            <person name="Singh R.S."/>
            <person name="Sirot L."/>
            <person name="Sirota M."/>
            <person name="Sisneros N.B."/>
            <person name="Smith C.D."/>
            <person name="Smith T.F."/>
            <person name="Spieth J."/>
            <person name="Stage D.E."/>
            <person name="Stark A."/>
            <person name="Stephan W."/>
            <person name="Strausberg R.L."/>
            <person name="Strempel S."/>
            <person name="Sturgill D."/>
            <person name="Sutton G."/>
            <person name="Sutton G.G."/>
            <person name="Tao W."/>
            <person name="Teichmann S."/>
            <person name="Tobari Y.N."/>
            <person name="Tomimura Y."/>
            <person name="Tsolas J.M."/>
            <person name="Valente V.L."/>
            <person name="Venter E."/>
            <person name="Venter J.C."/>
            <person name="Vicario S."/>
            <person name="Vieira F.G."/>
            <person name="Vilella A.J."/>
            <person name="Villasante A."/>
            <person name="Walenz B."/>
            <person name="Wang J."/>
            <person name="Wasserman M."/>
            <person name="Watts T."/>
            <person name="Wilson D."/>
            <person name="Wilson R.K."/>
            <person name="Wing R.A."/>
            <person name="Wolfner M.F."/>
            <person name="Wong A."/>
            <person name="Wong G.K."/>
            <person name="Wu C.I."/>
            <person name="Wu G."/>
            <person name="Yamamoto D."/>
            <person name="Yang H.P."/>
            <person name="Yang S.P."/>
            <person name="Yorke J.A."/>
            <person name="Yoshida K."/>
            <person name="Zdobnov E."/>
            <person name="Zhang P."/>
            <person name="Zhang Y."/>
            <person name="Zimin A.V."/>
            <person name="Baldwin J."/>
            <person name="Abdouelleil A."/>
            <person name="Abdulkadir J."/>
            <person name="Abebe A."/>
            <person name="Abera B."/>
            <person name="Abreu J."/>
            <person name="Acer S.C."/>
            <person name="Aftuck L."/>
            <person name="Alexander A."/>
            <person name="An P."/>
            <person name="Anderson E."/>
            <person name="Anderson S."/>
            <person name="Arachi H."/>
            <person name="Azer M."/>
            <person name="Bachantsang P."/>
            <person name="Barry A."/>
            <person name="Bayul T."/>
            <person name="Berlin A."/>
            <person name="Bessette D."/>
            <person name="Bloom T."/>
            <person name="Blye J."/>
            <person name="Boguslavskiy L."/>
            <person name="Bonnet C."/>
            <person name="Boukhgalter B."/>
            <person name="Bourzgui I."/>
            <person name="Brown A."/>
            <person name="Cahill P."/>
            <person name="Channer S."/>
            <person name="Cheshatsang Y."/>
            <person name="Chuda L."/>
            <person name="Citroen M."/>
            <person name="Collymore A."/>
            <person name="Cooke P."/>
            <person name="Costello M."/>
            <person name="D'Aco K."/>
            <person name="Daza R."/>
            <person name="De Haan G."/>
            <person name="DeGray S."/>
            <person name="DeMaso C."/>
            <person name="Dhargay N."/>
            <person name="Dooley K."/>
            <person name="Dooley E."/>
            <person name="Doricent M."/>
            <person name="Dorje P."/>
            <person name="Dorjee K."/>
            <person name="Dupes A."/>
            <person name="Elong R."/>
            <person name="Falk J."/>
            <person name="Farina A."/>
            <person name="Faro S."/>
            <person name="Ferguson D."/>
            <person name="Fisher S."/>
            <person name="Foley C.D."/>
            <person name="Franke A."/>
            <person name="Friedrich D."/>
            <person name="Gadbois L."/>
            <person name="Gearin G."/>
            <person name="Gearin C.R."/>
            <person name="Giannoukos G."/>
            <person name="Goode T."/>
            <person name="Graham J."/>
            <person name="Grandbois E."/>
            <person name="Grewal S."/>
            <person name="Gyaltsen K."/>
            <person name="Hafez N."/>
            <person name="Hagos B."/>
            <person name="Hall J."/>
            <person name="Henson C."/>
            <person name="Hollinger A."/>
            <person name="Honan T."/>
            <person name="Huard M.D."/>
            <person name="Hughes L."/>
            <person name="Hurhula B."/>
            <person name="Husby M.E."/>
            <person name="Kamat A."/>
            <person name="Kanga B."/>
            <person name="Kashin S."/>
            <person name="Khazanovich D."/>
            <person name="Kisner P."/>
            <person name="Lance K."/>
            <person name="Lara M."/>
            <person name="Lee W."/>
            <person name="Lennon N."/>
            <person name="Letendre F."/>
            <person name="LeVine R."/>
            <person name="Lipovsky A."/>
            <person name="Liu X."/>
            <person name="Liu J."/>
            <person name="Liu S."/>
            <person name="Lokyitsang T."/>
            <person name="Lokyitsang Y."/>
            <person name="Lubonja R."/>
            <person name="Lui A."/>
            <person name="MacDonald P."/>
            <person name="Magnisalis V."/>
            <person name="Maru K."/>
            <person name="Matthews C."/>
            <person name="McCusker W."/>
            <person name="McDonough S."/>
            <person name="Mehta T."/>
            <person name="Meldrim J."/>
            <person name="Meneus L."/>
            <person name="Mihai O."/>
            <person name="Mihalev A."/>
            <person name="Mihova T."/>
            <person name="Mittelman R."/>
            <person name="Mlenga V."/>
            <person name="Montmayeur A."/>
            <person name="Mulrain L."/>
            <person name="Navidi A."/>
            <person name="Naylor J."/>
            <person name="Negash T."/>
            <person name="Nguyen T."/>
            <person name="Nguyen N."/>
            <person name="Nicol R."/>
            <person name="Norbu C."/>
            <person name="Norbu N."/>
            <person name="Novod N."/>
            <person name="O'Neill B."/>
            <person name="Osman S."/>
            <person name="Markiewicz E."/>
            <person name="Oyono O.L."/>
            <person name="Patti C."/>
            <person name="Phunkhang P."/>
            <person name="Pierre F."/>
            <person name="Priest M."/>
            <person name="Raghuraman S."/>
            <person name="Rege F."/>
            <person name="Reyes R."/>
            <person name="Rise C."/>
            <person name="Rogov P."/>
            <person name="Ross K."/>
            <person name="Ryan E."/>
            <person name="Settipalli S."/>
            <person name="Shea T."/>
            <person name="Sherpa N."/>
            <person name="Shi L."/>
            <person name="Shih D."/>
            <person name="Sparrow T."/>
            <person name="Spaulding J."/>
            <person name="Stalker J."/>
            <person name="Stange-Thomann N."/>
            <person name="Stavropoulos S."/>
            <person name="Stone C."/>
            <person name="Strader C."/>
            <person name="Tesfaye S."/>
            <person name="Thomson T."/>
            <person name="Thoulutsang Y."/>
            <person name="Thoulutsang D."/>
            <person name="Topham K."/>
            <person name="Topping I."/>
            <person name="Tsamla T."/>
            <person name="Vassiliev H."/>
            <person name="Vo A."/>
            <person name="Wangchuk T."/>
            <person name="Wangdi T."/>
            <person name="Weiand M."/>
            <person name="Wilkinson J."/>
            <person name="Wilson A."/>
            <person name="Yadav S."/>
            <person name="Young G."/>
            <person name="Yu Q."/>
            <person name="Zembek L."/>
            <person name="Zhong D."/>
            <person name="Zimmer A."/>
            <person name="Zwirko Z."/>
            <person name="Jaffe D.B."/>
            <person name="Alvarez P."/>
            <person name="Brockman W."/>
            <person name="Butler J."/>
            <person name="Chin C."/>
            <person name="Gnerre S."/>
            <person name="Grabherr M."/>
            <person name="Kleber M."/>
            <person name="Mauceli E."/>
            <person name="MacCallum I."/>
        </authorList>
    </citation>
    <scope>NUCLEOTIDE SEQUENCE [LARGE SCALE GENOMIC DNA]</scope>
    <source>
        <strain evidence="10">Tucson 15287-2541.00</strain>
    </source>
</reference>
<dbReference type="GO" id="GO:0005874">
    <property type="term" value="C:microtubule"/>
    <property type="evidence" value="ECO:0007669"/>
    <property type="project" value="UniProtKB-KW"/>
</dbReference>
<comment type="subcellular location">
    <subcellularLocation>
        <location evidence="5">Cytoplasm</location>
        <location evidence="5">Cytoskeleton</location>
        <location evidence="5">Microtubule organizing center</location>
    </subcellularLocation>
</comment>
<evidence type="ECO:0000256" key="4">
    <source>
        <dbReference type="ARBA" id="ARBA00023212"/>
    </source>
</evidence>
<feature type="region of interest" description="Disordered" evidence="6">
    <location>
        <begin position="34"/>
        <end position="63"/>
    </location>
</feature>
<dbReference type="Gene3D" id="1.20.120.1900">
    <property type="entry name" value="Gamma-tubulin complex, C-terminal domain"/>
    <property type="match status" value="1"/>
</dbReference>
<feature type="domain" description="Gamma tubulin complex component protein N-terminal" evidence="8">
    <location>
        <begin position="151"/>
        <end position="440"/>
    </location>
</feature>
<dbReference type="eggNOG" id="KOG2001">
    <property type="taxonomic scope" value="Eukaryota"/>
</dbReference>
<evidence type="ECO:0000256" key="6">
    <source>
        <dbReference type="SAM" id="MobiDB-lite"/>
    </source>
</evidence>
<dbReference type="HOGENOM" id="CLU_007738_1_0_1"/>
<evidence type="ECO:0000256" key="3">
    <source>
        <dbReference type="ARBA" id="ARBA00022701"/>
    </source>
</evidence>
<dbReference type="OMA" id="GCSFANC"/>
<dbReference type="Pfam" id="PF04130">
    <property type="entry name" value="GCP_C_terminal"/>
    <property type="match status" value="1"/>
</dbReference>
<evidence type="ECO:0000313" key="10">
    <source>
        <dbReference type="Proteomes" id="UP000001070"/>
    </source>
</evidence>
<evidence type="ECO:0000256" key="5">
    <source>
        <dbReference type="RuleBase" id="RU363050"/>
    </source>
</evidence>
<dbReference type="SMR" id="B4IYT3"/>
<dbReference type="PANTHER" id="PTHR19302:SF13">
    <property type="entry name" value="GAMMA-TUBULIN COMPLEX COMPONENT 2"/>
    <property type="match status" value="1"/>
</dbReference>
<dbReference type="AlphaFoldDB" id="B4IYT3"/>
<evidence type="ECO:0000313" key="9">
    <source>
        <dbReference type="EMBL" id="EDV96620.1"/>
    </source>
</evidence>
<dbReference type="KEGG" id="dgr:6556707"/>
<dbReference type="GO" id="GO:0000930">
    <property type="term" value="C:gamma-tubulin complex"/>
    <property type="evidence" value="ECO:0007669"/>
    <property type="project" value="TreeGrafter"/>
</dbReference>
<dbReference type="PANTHER" id="PTHR19302">
    <property type="entry name" value="GAMMA TUBULIN COMPLEX PROTEIN"/>
    <property type="match status" value="1"/>
</dbReference>
<dbReference type="Proteomes" id="UP000001070">
    <property type="component" value="Unassembled WGS sequence"/>
</dbReference>
<dbReference type="STRING" id="7222.B4IYT3"/>
<sequence>MHYLNATDDAISRSRADEQTNAAAAVFKSWELPMLPKHPTRHKTEKSPTGNRLPPSKPITPHTVGKHLNFNSSDCGSRFTATSNILSSEYPQSKAIGEKSNWNSQDADFNGFPVGHVSNLLWDYCKVEGKGLGPKQKLASLPLDSQENLILNDLIYCLSGIRGEYIEPQPRDLQAKGMDKYKTHFSVDKELDKSLKEIVHEILPLASHFMGIQRAVAATEQSGQVINALNAELIRIRKDFYVLLAQAEEQLSDKELTLAKLHYYLQPTTWLMDDIFITVSEIQLQHLQGGAVLSHLCARIKQLESDQSTRNAFIELASKAAVPYMKMLKLWIQKGVIVDSKREFLVEDNKNIHLAELSPDEYWEKRYTLRSKCIPTFLEMQSDRILRTGKYIQVIRQCGKQVMNTMVFNLEFDPTNDQHVPVINDAYFFAAHTLYDVLINDHDLMGHMQSIKRYLLLNQGDFIMQFMDVCEEELSKNIGSVQPLKLDNLLGLSLSLSSARSDPHKNNLHCGLLPLDYFTQMSQLNKQDQEEPSGFQSFVFTYEVNWPISLVINRTVMTQYQMLFRQLFYCKHVERQLCKSWKEYSMKITPHESCVLMVRQRMMNTIQDLEYYMMVEIIEPNWKIFIEKMKKIQNLEMLLSLQSDFLYLCLRDNMLAESSHFNRAVFKLCEICLKFCKFIQCESKPDEMIAFGEQVKCFDVEFTDTLITFLKQIKKLSGNNITDRCMNLLHRINFNGFYTDKILNDY</sequence>
<keyword evidence="2 5" id="KW-0963">Cytoplasm</keyword>
<dbReference type="GO" id="GO:0051225">
    <property type="term" value="P:spindle assembly"/>
    <property type="evidence" value="ECO:0007669"/>
    <property type="project" value="TreeGrafter"/>
</dbReference>
<dbReference type="GO" id="GO:0000922">
    <property type="term" value="C:spindle pole"/>
    <property type="evidence" value="ECO:0007669"/>
    <property type="project" value="InterPro"/>
</dbReference>
<keyword evidence="3 5" id="KW-0493">Microtubule</keyword>
<dbReference type="OrthoDB" id="2192946at2759"/>
<dbReference type="GO" id="GO:0007020">
    <property type="term" value="P:microtubule nucleation"/>
    <property type="evidence" value="ECO:0007669"/>
    <property type="project" value="InterPro"/>
</dbReference>
<organism evidence="10">
    <name type="scientific">Drosophila grimshawi</name>
    <name type="common">Hawaiian fruit fly</name>
    <name type="synonym">Idiomyia grimshawi</name>
    <dbReference type="NCBI Taxonomy" id="7222"/>
    <lineage>
        <taxon>Eukaryota</taxon>
        <taxon>Metazoa</taxon>
        <taxon>Ecdysozoa</taxon>
        <taxon>Arthropoda</taxon>
        <taxon>Hexapoda</taxon>
        <taxon>Insecta</taxon>
        <taxon>Pterygota</taxon>
        <taxon>Neoptera</taxon>
        <taxon>Endopterygota</taxon>
        <taxon>Diptera</taxon>
        <taxon>Brachycera</taxon>
        <taxon>Muscomorpha</taxon>
        <taxon>Ephydroidea</taxon>
        <taxon>Drosophilidae</taxon>
        <taxon>Drosophila</taxon>
        <taxon>Hawaiian Drosophila</taxon>
    </lineage>
</organism>
<proteinExistence type="inferred from homology"/>
<dbReference type="GO" id="GO:0000278">
    <property type="term" value="P:mitotic cell cycle"/>
    <property type="evidence" value="ECO:0007669"/>
    <property type="project" value="TreeGrafter"/>
</dbReference>
<keyword evidence="10" id="KW-1185">Reference proteome</keyword>
<dbReference type="PhylomeDB" id="B4IYT3"/>
<evidence type="ECO:0000256" key="1">
    <source>
        <dbReference type="ARBA" id="ARBA00010337"/>
    </source>
</evidence>
<dbReference type="GO" id="GO:0051011">
    <property type="term" value="F:microtubule minus-end binding"/>
    <property type="evidence" value="ECO:0007669"/>
    <property type="project" value="TreeGrafter"/>
</dbReference>
<gene>
    <name evidence="9" type="primary">Dgri\GH16357</name>
    <name evidence="9" type="ORF">Dgri_GH16357</name>
</gene>
<evidence type="ECO:0000259" key="7">
    <source>
        <dbReference type="Pfam" id="PF04130"/>
    </source>
</evidence>
<dbReference type="InterPro" id="IPR040457">
    <property type="entry name" value="GCP_C"/>
</dbReference>
<dbReference type="InterPro" id="IPR007259">
    <property type="entry name" value="GCP"/>
</dbReference>